<dbReference type="SUPFAM" id="SSF56601">
    <property type="entry name" value="beta-lactamase/transpeptidase-like"/>
    <property type="match status" value="1"/>
</dbReference>
<feature type="domain" description="Beta-lactamase-related" evidence="1">
    <location>
        <begin position="17"/>
        <end position="348"/>
    </location>
</feature>
<accession>A0A1M5KFB6</accession>
<keyword evidence="3" id="KW-1185">Reference proteome</keyword>
<organism evidence="2 3">
    <name type="scientific">Ornithinibacillus halophilus</name>
    <dbReference type="NCBI Taxonomy" id="930117"/>
    <lineage>
        <taxon>Bacteria</taxon>
        <taxon>Bacillati</taxon>
        <taxon>Bacillota</taxon>
        <taxon>Bacilli</taxon>
        <taxon>Bacillales</taxon>
        <taxon>Bacillaceae</taxon>
        <taxon>Ornithinibacillus</taxon>
    </lineage>
</organism>
<dbReference type="InterPro" id="IPR001466">
    <property type="entry name" value="Beta-lactam-related"/>
</dbReference>
<name>A0A1M5KFB6_9BACI</name>
<dbReference type="RefSeq" id="WP_072891383.1">
    <property type="nucleotide sequence ID" value="NZ_FQVW01000038.1"/>
</dbReference>
<gene>
    <name evidence="2" type="ORF">SAMN05216225_10388</name>
</gene>
<dbReference type="Gene3D" id="3.40.710.10">
    <property type="entry name" value="DD-peptidase/beta-lactamase superfamily"/>
    <property type="match status" value="1"/>
</dbReference>
<dbReference type="Proteomes" id="UP000183988">
    <property type="component" value="Unassembled WGS sequence"/>
</dbReference>
<reference evidence="2 3" key="1">
    <citation type="submission" date="2016-11" db="EMBL/GenBank/DDBJ databases">
        <authorList>
            <person name="Jaros S."/>
            <person name="Januszkiewicz K."/>
            <person name="Wedrychowicz H."/>
        </authorList>
    </citation>
    <scope>NUCLEOTIDE SEQUENCE [LARGE SCALE GENOMIC DNA]</scope>
    <source>
        <strain evidence="2 3">IBRC-M 10683</strain>
    </source>
</reference>
<dbReference type="PANTHER" id="PTHR46825:SF9">
    <property type="entry name" value="BETA-LACTAMASE-RELATED DOMAIN-CONTAINING PROTEIN"/>
    <property type="match status" value="1"/>
</dbReference>
<sequence length="366" mass="41919">MNVNIEKIDEYLNLYQYHHQIPGFAVNIVKDNQILYSQSFGSTSIESPQNRVNADTIFSIQSITKSFTAMALLHSEENTNFSLDDPIIRYLPYFRTKSGNFDEITTRHILSHTAGFPENVWIATLLDEELYELGKNLPEYKFIFDMYPNLEDILRTIKSREDVTRFFSQIELESTPGKNWKYCTDAYVIATDVLEKVSGLTFENYVNKHIFNVLGMNRTFVNPTFSTDEKNVSSYYMNTINTPIEVAQPENIIGAPMGFIYSTANDLSNYVIDIMDENGQILSKQQYHKLFEPLAKREEGLSYGLGWKLKEFQGLKIVEHAGGYPGVSCFISMVPEHKLGIILLSNMDQITLMNVSNKLIRMMCGS</sequence>
<dbReference type="AlphaFoldDB" id="A0A1M5KFB6"/>
<dbReference type="Pfam" id="PF00144">
    <property type="entry name" value="Beta-lactamase"/>
    <property type="match status" value="1"/>
</dbReference>
<dbReference type="OrthoDB" id="9803467at2"/>
<evidence type="ECO:0000313" key="3">
    <source>
        <dbReference type="Proteomes" id="UP000183988"/>
    </source>
</evidence>
<dbReference type="InterPro" id="IPR050491">
    <property type="entry name" value="AmpC-like"/>
</dbReference>
<dbReference type="STRING" id="930117.SAMN05216225_10388"/>
<evidence type="ECO:0000313" key="2">
    <source>
        <dbReference type="EMBL" id="SHG51492.1"/>
    </source>
</evidence>
<dbReference type="PANTHER" id="PTHR46825">
    <property type="entry name" value="D-ALANYL-D-ALANINE-CARBOXYPEPTIDASE/ENDOPEPTIDASE AMPH"/>
    <property type="match status" value="1"/>
</dbReference>
<proteinExistence type="predicted"/>
<protein>
    <submittedName>
        <fullName evidence="2">CubicO group peptidase, beta-lactamase class C family</fullName>
    </submittedName>
</protein>
<dbReference type="InterPro" id="IPR012338">
    <property type="entry name" value="Beta-lactam/transpept-like"/>
</dbReference>
<dbReference type="EMBL" id="FQVW01000038">
    <property type="protein sequence ID" value="SHG51492.1"/>
    <property type="molecule type" value="Genomic_DNA"/>
</dbReference>
<evidence type="ECO:0000259" key="1">
    <source>
        <dbReference type="Pfam" id="PF00144"/>
    </source>
</evidence>